<dbReference type="RefSeq" id="WP_007928212.1">
    <property type="nucleotide sequence ID" value="NZ_ALWX01000051.1"/>
</dbReference>
<dbReference type="Proteomes" id="UP000004474">
    <property type="component" value="Unassembled WGS sequence"/>
</dbReference>
<accession>K1E592</accession>
<dbReference type="PATRIC" id="fig|1210046.3.peg.2201"/>
<dbReference type="Pfam" id="PF13432">
    <property type="entry name" value="TPR_16"/>
    <property type="match status" value="2"/>
</dbReference>
<sequence>MPKEGRKPEPAIAPDVTGAEIDRSVRQQLRTLSKENAEGVAQHLVMVAALLEAEDLDGALAHAETAVRRAGRVPAAREALGFVAYRMGDFARALTEFRTVRRLSGSSHLLPLMVDCERGLGRPARALELLGSPEARQLGQEEQVELLIVGSGIRRDMGQPQAAVLALQGQVDKVGNKPWAARVWYAYADALLEVGRDDDARAWFAKAAVADQDGETDAIERVEELDGVRLEEVAIAEGEGEAPGSA</sequence>
<dbReference type="EMBL" id="ALWX01000051">
    <property type="protein sequence ID" value="EKA60592.1"/>
    <property type="molecule type" value="Genomic_DNA"/>
</dbReference>
<evidence type="ECO:0000313" key="1">
    <source>
        <dbReference type="EMBL" id="EKA60592.1"/>
    </source>
</evidence>
<reference evidence="1 2" key="1">
    <citation type="journal article" date="2012" name="J. Bacteriol.">
        <title>Genome Sequence of Janibacter hoylei MTCC8307, Isolated from the Stratospheric Air.</title>
        <authorList>
            <person name="Pawar S.P."/>
            <person name="Dhotre D.P."/>
            <person name="Shetty S.A."/>
            <person name="Chowdhury S.P."/>
            <person name="Chaudhari B.L."/>
            <person name="Shouche Y.S."/>
        </authorList>
    </citation>
    <scope>NUCLEOTIDE SEQUENCE [LARGE SCALE GENOMIC DNA]</scope>
    <source>
        <strain evidence="1 2">PVAS-1</strain>
    </source>
</reference>
<dbReference type="eggNOG" id="COG0457">
    <property type="taxonomic scope" value="Bacteria"/>
</dbReference>
<protein>
    <recommendedName>
        <fullName evidence="3">Tetratricopeptide repeat protein</fullName>
    </recommendedName>
</protein>
<name>K1E592_9MICO</name>
<proteinExistence type="predicted"/>
<evidence type="ECO:0000313" key="2">
    <source>
        <dbReference type="Proteomes" id="UP000004474"/>
    </source>
</evidence>
<dbReference type="AlphaFoldDB" id="K1E592"/>
<dbReference type="InterPro" id="IPR011990">
    <property type="entry name" value="TPR-like_helical_dom_sf"/>
</dbReference>
<comment type="caution">
    <text evidence="1">The sequence shown here is derived from an EMBL/GenBank/DDBJ whole genome shotgun (WGS) entry which is preliminary data.</text>
</comment>
<dbReference type="Gene3D" id="1.25.40.10">
    <property type="entry name" value="Tetratricopeptide repeat domain"/>
    <property type="match status" value="1"/>
</dbReference>
<evidence type="ECO:0008006" key="3">
    <source>
        <dbReference type="Google" id="ProtNLM"/>
    </source>
</evidence>
<gene>
    <name evidence="1" type="ORF">B277_11465</name>
</gene>
<organism evidence="1 2">
    <name type="scientific">Janibacter hoylei PVAS-1</name>
    <dbReference type="NCBI Taxonomy" id="1210046"/>
    <lineage>
        <taxon>Bacteria</taxon>
        <taxon>Bacillati</taxon>
        <taxon>Actinomycetota</taxon>
        <taxon>Actinomycetes</taxon>
        <taxon>Micrococcales</taxon>
        <taxon>Intrasporangiaceae</taxon>
        <taxon>Janibacter</taxon>
    </lineage>
</organism>
<dbReference type="STRING" id="1210046.B277_11465"/>
<dbReference type="SUPFAM" id="SSF48452">
    <property type="entry name" value="TPR-like"/>
    <property type="match status" value="1"/>
</dbReference>